<dbReference type="eggNOG" id="KOG2974">
    <property type="taxonomic scope" value="Eukaryota"/>
</dbReference>
<accession>F9XH14</accession>
<dbReference type="GeneID" id="13394434"/>
<dbReference type="RefSeq" id="XP_003850245.1">
    <property type="nucleotide sequence ID" value="XM_003850197.1"/>
</dbReference>
<dbReference type="EMBL" id="CM001203">
    <property type="protein sequence ID" value="EGP85221.1"/>
    <property type="molecule type" value="Genomic_DNA"/>
</dbReference>
<feature type="compositionally biased region" description="Low complexity" evidence="2">
    <location>
        <begin position="96"/>
        <end position="116"/>
    </location>
</feature>
<dbReference type="PANTHER" id="PTHR13245:SF14">
    <property type="entry name" value="RRP15-LIKE PROTEIN"/>
    <property type="match status" value="1"/>
</dbReference>
<feature type="compositionally biased region" description="Acidic residues" evidence="2">
    <location>
        <begin position="68"/>
        <end position="95"/>
    </location>
</feature>
<gene>
    <name evidence="3" type="ORF">MYCGRDRAFT_87313</name>
</gene>
<feature type="compositionally biased region" description="Polar residues" evidence="2">
    <location>
        <begin position="128"/>
        <end position="143"/>
    </location>
</feature>
<dbReference type="FunCoup" id="F9XH14">
    <property type="interactions" value="314"/>
</dbReference>
<dbReference type="KEGG" id="ztr:MYCGRDRAFT_87313"/>
<dbReference type="GO" id="GO:0000460">
    <property type="term" value="P:maturation of 5.8S rRNA"/>
    <property type="evidence" value="ECO:0007669"/>
    <property type="project" value="TreeGrafter"/>
</dbReference>
<name>F9XH14_ZYMTI</name>
<dbReference type="InterPro" id="IPR012459">
    <property type="entry name" value="Rrp15"/>
</dbReference>
<dbReference type="Pfam" id="PF07890">
    <property type="entry name" value="Rrp15p"/>
    <property type="match status" value="1"/>
</dbReference>
<evidence type="ECO:0000256" key="1">
    <source>
        <dbReference type="ARBA" id="ARBA00007462"/>
    </source>
</evidence>
<dbReference type="OrthoDB" id="20949at2759"/>
<comment type="similarity">
    <text evidence="1">Belongs to the RRP15 family.</text>
</comment>
<dbReference type="GO" id="GO:0030687">
    <property type="term" value="C:preribosome, large subunit precursor"/>
    <property type="evidence" value="ECO:0007669"/>
    <property type="project" value="TreeGrafter"/>
</dbReference>
<sequence length="276" mass="30108">MPPAPKRRRGDDEPRKPKKKVKRVKKQTDYHSSSEDSDDEDANEDMDDAEDEELQKNTALNMQPDSASDSEADVEDLQAADDDDSNDEDLDDEPDLASSASGSDSETSATSSQPSTHSKKKRNDPTAFATSITKILSTKLSTAKRSDPVLSRSASAAEANRTLADQKLDALAKAQIRAEKRAIREKGRVKDVLGLETPEVDTGAVLEAEKRLKKTAQRGVVKLFNAVRAAQVKGESAAREARDEGVVGWKKREERVNEMSKQGFLDLLKGGGKVEA</sequence>
<dbReference type="STRING" id="336722.F9XH14"/>
<dbReference type="OMA" id="FVKQRFY"/>
<evidence type="ECO:0000313" key="4">
    <source>
        <dbReference type="Proteomes" id="UP000008062"/>
    </source>
</evidence>
<reference evidence="3 4" key="1">
    <citation type="journal article" date="2011" name="PLoS Genet.">
        <title>Finished genome of the fungal wheat pathogen Mycosphaerella graminicola reveals dispensome structure, chromosome plasticity, and stealth pathogenesis.</title>
        <authorList>
            <person name="Goodwin S.B."/>
            <person name="Ben M'barek S."/>
            <person name="Dhillon B."/>
            <person name="Wittenberg A.H.J."/>
            <person name="Crane C.F."/>
            <person name="Hane J.K."/>
            <person name="Foster A.J."/>
            <person name="Van der Lee T.A.J."/>
            <person name="Grimwood J."/>
            <person name="Aerts A."/>
            <person name="Antoniw J."/>
            <person name="Bailey A."/>
            <person name="Bluhm B."/>
            <person name="Bowler J."/>
            <person name="Bristow J."/>
            <person name="van der Burgt A."/>
            <person name="Canto-Canche B."/>
            <person name="Churchill A.C.L."/>
            <person name="Conde-Ferraez L."/>
            <person name="Cools H.J."/>
            <person name="Coutinho P.M."/>
            <person name="Csukai M."/>
            <person name="Dehal P."/>
            <person name="De Wit P."/>
            <person name="Donzelli B."/>
            <person name="van de Geest H.C."/>
            <person name="van Ham R.C.H.J."/>
            <person name="Hammond-Kosack K.E."/>
            <person name="Henrissat B."/>
            <person name="Kilian A."/>
            <person name="Kobayashi A.K."/>
            <person name="Koopmann E."/>
            <person name="Kourmpetis Y."/>
            <person name="Kuzniar A."/>
            <person name="Lindquist E."/>
            <person name="Lombard V."/>
            <person name="Maliepaard C."/>
            <person name="Martins N."/>
            <person name="Mehrabi R."/>
            <person name="Nap J.P.H."/>
            <person name="Ponomarenko A."/>
            <person name="Rudd J.J."/>
            <person name="Salamov A."/>
            <person name="Schmutz J."/>
            <person name="Schouten H.J."/>
            <person name="Shapiro H."/>
            <person name="Stergiopoulos I."/>
            <person name="Torriani S.F.F."/>
            <person name="Tu H."/>
            <person name="de Vries R.P."/>
            <person name="Waalwijk C."/>
            <person name="Ware S.B."/>
            <person name="Wiebenga A."/>
            <person name="Zwiers L.-H."/>
            <person name="Oliver R.P."/>
            <person name="Grigoriev I.V."/>
            <person name="Kema G.H.J."/>
        </authorList>
    </citation>
    <scope>NUCLEOTIDE SEQUENCE [LARGE SCALE GENOMIC DNA]</scope>
    <source>
        <strain evidence="4">CBS 115943 / IPO323</strain>
    </source>
</reference>
<evidence type="ECO:0000256" key="2">
    <source>
        <dbReference type="SAM" id="MobiDB-lite"/>
    </source>
</evidence>
<dbReference type="PANTHER" id="PTHR13245">
    <property type="entry name" value="RRP15-LIKE PROTEIN"/>
    <property type="match status" value="1"/>
</dbReference>
<proteinExistence type="inferred from homology"/>
<evidence type="ECO:0000313" key="3">
    <source>
        <dbReference type="EMBL" id="EGP85221.1"/>
    </source>
</evidence>
<dbReference type="Proteomes" id="UP000008062">
    <property type="component" value="Chromosome 8"/>
</dbReference>
<feature type="compositionally biased region" description="Acidic residues" evidence="2">
    <location>
        <begin position="35"/>
        <end position="53"/>
    </location>
</feature>
<dbReference type="InParanoid" id="F9XH14"/>
<feature type="compositionally biased region" description="Basic residues" evidence="2">
    <location>
        <begin position="16"/>
        <end position="25"/>
    </location>
</feature>
<organism evidence="3 4">
    <name type="scientific">Zymoseptoria tritici (strain CBS 115943 / IPO323)</name>
    <name type="common">Speckled leaf blotch fungus</name>
    <name type="synonym">Septoria tritici</name>
    <dbReference type="NCBI Taxonomy" id="336722"/>
    <lineage>
        <taxon>Eukaryota</taxon>
        <taxon>Fungi</taxon>
        <taxon>Dikarya</taxon>
        <taxon>Ascomycota</taxon>
        <taxon>Pezizomycotina</taxon>
        <taxon>Dothideomycetes</taxon>
        <taxon>Dothideomycetidae</taxon>
        <taxon>Mycosphaerellales</taxon>
        <taxon>Mycosphaerellaceae</taxon>
        <taxon>Zymoseptoria</taxon>
    </lineage>
</organism>
<evidence type="ECO:0008006" key="5">
    <source>
        <dbReference type="Google" id="ProtNLM"/>
    </source>
</evidence>
<keyword evidence="4" id="KW-1185">Reference proteome</keyword>
<dbReference type="AlphaFoldDB" id="F9XH14"/>
<feature type="region of interest" description="Disordered" evidence="2">
    <location>
        <begin position="1"/>
        <end position="165"/>
    </location>
</feature>
<protein>
    <recommendedName>
        <fullName evidence="5">Rrp15p-domain-containing protein</fullName>
    </recommendedName>
</protein>
<dbReference type="GO" id="GO:0000470">
    <property type="term" value="P:maturation of LSU-rRNA"/>
    <property type="evidence" value="ECO:0007669"/>
    <property type="project" value="TreeGrafter"/>
</dbReference>
<dbReference type="HOGENOM" id="CLU_058264_1_2_1"/>